<dbReference type="InterPro" id="IPR050613">
    <property type="entry name" value="Sec_Metabolite_Reg"/>
</dbReference>
<organism evidence="9 10">
    <name type="scientific">Penicillium flavigenum</name>
    <dbReference type="NCBI Taxonomy" id="254877"/>
    <lineage>
        <taxon>Eukaryota</taxon>
        <taxon>Fungi</taxon>
        <taxon>Dikarya</taxon>
        <taxon>Ascomycota</taxon>
        <taxon>Pezizomycotina</taxon>
        <taxon>Eurotiomycetes</taxon>
        <taxon>Eurotiomycetidae</taxon>
        <taxon>Eurotiales</taxon>
        <taxon>Aspergillaceae</taxon>
        <taxon>Penicillium</taxon>
    </lineage>
</organism>
<evidence type="ECO:0000256" key="1">
    <source>
        <dbReference type="ARBA" id="ARBA00004123"/>
    </source>
</evidence>
<dbReference type="PROSITE" id="PS50048">
    <property type="entry name" value="ZN2_CY6_FUNGAL_2"/>
    <property type="match status" value="1"/>
</dbReference>
<keyword evidence="10" id="KW-1185">Reference proteome</keyword>
<protein>
    <recommendedName>
        <fullName evidence="8">Zn(2)-C6 fungal-type domain-containing protein</fullName>
    </recommendedName>
</protein>
<dbReference type="OrthoDB" id="2406834at2759"/>
<dbReference type="GO" id="GO:0006351">
    <property type="term" value="P:DNA-templated transcription"/>
    <property type="evidence" value="ECO:0007669"/>
    <property type="project" value="InterPro"/>
</dbReference>
<dbReference type="GO" id="GO:0000981">
    <property type="term" value="F:DNA-binding transcription factor activity, RNA polymerase II-specific"/>
    <property type="evidence" value="ECO:0007669"/>
    <property type="project" value="InterPro"/>
</dbReference>
<sequence>MSQSPSTHDGRGRGRSRAQSPRSHRRKRKVLSCEQCRCSKLKCDRKQPCGACTRRGCALSCSFLTTPSVVTGSINDHPTTSNPPSSNVPPRNTFAAPLAPLRQPLACLDDRLERLGPDGIQDSQDSRWEAVLQRPFPEHDPVAATDTLSPFSIGPSISLQDIIDILPSRTICDCLVSHFFNHISALFPILHGPTFQKQYVAFMQHPYEVDLSWLALLFSMCSLTLNTMEPSDPRLVDLWPKGSDSKEQEAVTLSRRLQQTAMVCLLQDQFFIRHKLSTFEALLMVIYNLSHNESVDQGWALLGMALNIGIALRCNVDSQGLNHLETERRRRCWVGILTLHTYHAILFRDIDMSFLLDIKTTMPADVNDADITQEGISRPSSAPTQMSVMMFKVRLFRISTQICHHISGPSRLEVEPLNQFDETIAEEQQRWDSTYLVDGAPNILDSSYAYWCILQTYAHQLYLLLHRPFRHSRSPHFLPTSRERCIASSAALMGIHRQIYEVPLLRPYFWLLRGVTSLKALHAAVALNSCLLDMPPSFESGLYREELNKLVLRMEDLSRRSAICLKAHRILLQLQTQCGTENQQLPDSGTLFESTIEDWTDMREWFGADLFNWNLDNVGNIPAV</sequence>
<evidence type="ECO:0000256" key="5">
    <source>
        <dbReference type="ARBA" id="ARBA00023163"/>
    </source>
</evidence>
<dbReference type="STRING" id="254877.A0A1V6T8F7"/>
<dbReference type="Pfam" id="PF04082">
    <property type="entry name" value="Fungal_trans"/>
    <property type="match status" value="1"/>
</dbReference>
<dbReference type="PANTHER" id="PTHR31001:SF40">
    <property type="entry name" value="ZN(II)2CYS6 TRANSCRIPTION FACTOR (EUROFUNG)"/>
    <property type="match status" value="1"/>
</dbReference>
<feature type="region of interest" description="Disordered" evidence="7">
    <location>
        <begin position="1"/>
        <end position="26"/>
    </location>
</feature>
<evidence type="ECO:0000313" key="9">
    <source>
        <dbReference type="EMBL" id="OQE22210.1"/>
    </source>
</evidence>
<gene>
    <name evidence="9" type="ORF">PENFLA_c013G01713</name>
</gene>
<reference evidence="10" key="1">
    <citation type="journal article" date="2017" name="Nat. Microbiol.">
        <title>Global analysis of biosynthetic gene clusters reveals vast potential of secondary metabolite production in Penicillium species.</title>
        <authorList>
            <person name="Nielsen J.C."/>
            <person name="Grijseels S."/>
            <person name="Prigent S."/>
            <person name="Ji B."/>
            <person name="Dainat J."/>
            <person name="Nielsen K.F."/>
            <person name="Frisvad J.C."/>
            <person name="Workman M."/>
            <person name="Nielsen J."/>
        </authorList>
    </citation>
    <scope>NUCLEOTIDE SEQUENCE [LARGE SCALE GENOMIC DNA]</scope>
    <source>
        <strain evidence="10">IBT 14082</strain>
    </source>
</reference>
<dbReference type="InterPro" id="IPR007219">
    <property type="entry name" value="XnlR_reg_dom"/>
</dbReference>
<keyword evidence="5" id="KW-0804">Transcription</keyword>
<dbReference type="GO" id="GO:0008270">
    <property type="term" value="F:zinc ion binding"/>
    <property type="evidence" value="ECO:0007669"/>
    <property type="project" value="InterPro"/>
</dbReference>
<evidence type="ECO:0000256" key="2">
    <source>
        <dbReference type="ARBA" id="ARBA00022723"/>
    </source>
</evidence>
<dbReference type="InterPro" id="IPR036864">
    <property type="entry name" value="Zn2-C6_fun-type_DNA-bd_sf"/>
</dbReference>
<evidence type="ECO:0000259" key="8">
    <source>
        <dbReference type="PROSITE" id="PS50048"/>
    </source>
</evidence>
<dbReference type="GO" id="GO:0003677">
    <property type="term" value="F:DNA binding"/>
    <property type="evidence" value="ECO:0007669"/>
    <property type="project" value="UniProtKB-KW"/>
</dbReference>
<evidence type="ECO:0000256" key="7">
    <source>
        <dbReference type="SAM" id="MobiDB-lite"/>
    </source>
</evidence>
<dbReference type="PANTHER" id="PTHR31001">
    <property type="entry name" value="UNCHARACTERIZED TRANSCRIPTIONAL REGULATORY PROTEIN"/>
    <property type="match status" value="1"/>
</dbReference>
<dbReference type="Proteomes" id="UP000191342">
    <property type="component" value="Unassembled WGS sequence"/>
</dbReference>
<evidence type="ECO:0000256" key="4">
    <source>
        <dbReference type="ARBA" id="ARBA00023125"/>
    </source>
</evidence>
<dbReference type="CDD" id="cd00067">
    <property type="entry name" value="GAL4"/>
    <property type="match status" value="1"/>
</dbReference>
<comment type="caution">
    <text evidence="9">The sequence shown here is derived from an EMBL/GenBank/DDBJ whole genome shotgun (WGS) entry which is preliminary data.</text>
</comment>
<dbReference type="Gene3D" id="4.10.240.10">
    <property type="entry name" value="Zn(2)-C6 fungal-type DNA-binding domain"/>
    <property type="match status" value="1"/>
</dbReference>
<dbReference type="GO" id="GO:0005634">
    <property type="term" value="C:nucleus"/>
    <property type="evidence" value="ECO:0007669"/>
    <property type="project" value="UniProtKB-SubCell"/>
</dbReference>
<comment type="subcellular location">
    <subcellularLocation>
        <location evidence="1">Nucleus</location>
    </subcellularLocation>
</comment>
<dbReference type="EMBL" id="MLQL01000013">
    <property type="protein sequence ID" value="OQE22210.1"/>
    <property type="molecule type" value="Genomic_DNA"/>
</dbReference>
<dbReference type="InterPro" id="IPR001138">
    <property type="entry name" value="Zn2Cys6_DnaBD"/>
</dbReference>
<evidence type="ECO:0000313" key="10">
    <source>
        <dbReference type="Proteomes" id="UP000191342"/>
    </source>
</evidence>
<evidence type="ECO:0000256" key="3">
    <source>
        <dbReference type="ARBA" id="ARBA00023015"/>
    </source>
</evidence>
<keyword evidence="4" id="KW-0238">DNA-binding</keyword>
<accession>A0A1V6T8F7</accession>
<dbReference type="AlphaFoldDB" id="A0A1V6T8F7"/>
<dbReference type="SUPFAM" id="SSF57701">
    <property type="entry name" value="Zn2/Cys6 DNA-binding domain"/>
    <property type="match status" value="1"/>
</dbReference>
<evidence type="ECO:0000256" key="6">
    <source>
        <dbReference type="ARBA" id="ARBA00023242"/>
    </source>
</evidence>
<dbReference type="PROSITE" id="PS00463">
    <property type="entry name" value="ZN2_CY6_FUNGAL_1"/>
    <property type="match status" value="1"/>
</dbReference>
<dbReference type="CDD" id="cd12148">
    <property type="entry name" value="fungal_TF_MHR"/>
    <property type="match status" value="1"/>
</dbReference>
<keyword evidence="6" id="KW-0539">Nucleus</keyword>
<keyword evidence="2" id="KW-0479">Metal-binding</keyword>
<proteinExistence type="predicted"/>
<feature type="domain" description="Zn(2)-C6 fungal-type" evidence="8">
    <location>
        <begin position="32"/>
        <end position="63"/>
    </location>
</feature>
<keyword evidence="3" id="KW-0805">Transcription regulation</keyword>
<name>A0A1V6T8F7_9EURO</name>
<dbReference type="SMART" id="SM00066">
    <property type="entry name" value="GAL4"/>
    <property type="match status" value="1"/>
</dbReference>
<dbReference type="Pfam" id="PF00172">
    <property type="entry name" value="Zn_clus"/>
    <property type="match status" value="1"/>
</dbReference>